<gene>
    <name evidence="2" type="ORF">HINF_LOCUS20510</name>
    <name evidence="1" type="ORF">HINF_LOCUS39328</name>
</gene>
<evidence type="ECO:0000313" key="2">
    <source>
        <dbReference type="EMBL" id="CAL6007174.1"/>
    </source>
</evidence>
<protein>
    <submittedName>
        <fullName evidence="2">Hypothetical_protein</fullName>
    </submittedName>
</protein>
<dbReference type="EMBL" id="CAXDID020000055">
    <property type="protein sequence ID" value="CAL6007174.1"/>
    <property type="molecule type" value="Genomic_DNA"/>
</dbReference>
<evidence type="ECO:0000313" key="3">
    <source>
        <dbReference type="Proteomes" id="UP001642409"/>
    </source>
</evidence>
<keyword evidence="3" id="KW-1185">Reference proteome</keyword>
<dbReference type="AlphaFoldDB" id="A0AA86Q5Q0"/>
<dbReference type="Proteomes" id="UP001642409">
    <property type="component" value="Unassembled WGS sequence"/>
</dbReference>
<sequence>MKFNQETTVLNVISKLTCVKSNDPLVIVYQVMMLPNNQYNFLFYKLALELNLQISTIHKLFIQLSQRYLIVHDQTLSTLNHTLQASQQFQKSKEAENIQKTKIPASQFKLEFSQTLRKLINDVKIEQRTDKMTDKQLCQYLTQYFTAHNQKIFWERVNTAIPYKTSLQLKQYFQKSFTKCIYEDINNCVKYSIKELTLAMPQSKPSEIVDIFFTNNENIVYFRREVLMLVQYFQRTE</sequence>
<proteinExistence type="predicted"/>
<organism evidence="1">
    <name type="scientific">Hexamita inflata</name>
    <dbReference type="NCBI Taxonomy" id="28002"/>
    <lineage>
        <taxon>Eukaryota</taxon>
        <taxon>Metamonada</taxon>
        <taxon>Diplomonadida</taxon>
        <taxon>Hexamitidae</taxon>
        <taxon>Hexamitinae</taxon>
        <taxon>Hexamita</taxon>
    </lineage>
</organism>
<evidence type="ECO:0000313" key="1">
    <source>
        <dbReference type="EMBL" id="CAI9951683.1"/>
    </source>
</evidence>
<name>A0AA86Q5Q0_9EUKA</name>
<comment type="caution">
    <text evidence="1">The sequence shown here is derived from an EMBL/GenBank/DDBJ whole genome shotgun (WGS) entry which is preliminary data.</text>
</comment>
<reference evidence="1" key="1">
    <citation type="submission" date="2023-06" db="EMBL/GenBank/DDBJ databases">
        <authorList>
            <person name="Kurt Z."/>
        </authorList>
    </citation>
    <scope>NUCLEOTIDE SEQUENCE</scope>
</reference>
<dbReference type="EMBL" id="CATOUU010000825">
    <property type="protein sequence ID" value="CAI9951683.1"/>
    <property type="molecule type" value="Genomic_DNA"/>
</dbReference>
<reference evidence="2 3" key="2">
    <citation type="submission" date="2024-07" db="EMBL/GenBank/DDBJ databases">
        <authorList>
            <person name="Akdeniz Z."/>
        </authorList>
    </citation>
    <scope>NUCLEOTIDE SEQUENCE [LARGE SCALE GENOMIC DNA]</scope>
</reference>
<accession>A0AA86Q5Q0</accession>